<dbReference type="WBParaSite" id="PS1159_v2.g16956.t1">
    <property type="protein sequence ID" value="PS1159_v2.g16956.t1"/>
    <property type="gene ID" value="PS1159_v2.g16956"/>
</dbReference>
<dbReference type="Proteomes" id="UP000887580">
    <property type="component" value="Unplaced"/>
</dbReference>
<reference evidence="2" key="1">
    <citation type="submission" date="2022-11" db="UniProtKB">
        <authorList>
            <consortium name="WormBaseParasite"/>
        </authorList>
    </citation>
    <scope>IDENTIFICATION</scope>
</reference>
<organism evidence="1 2">
    <name type="scientific">Panagrolaimus sp. PS1159</name>
    <dbReference type="NCBI Taxonomy" id="55785"/>
    <lineage>
        <taxon>Eukaryota</taxon>
        <taxon>Metazoa</taxon>
        <taxon>Ecdysozoa</taxon>
        <taxon>Nematoda</taxon>
        <taxon>Chromadorea</taxon>
        <taxon>Rhabditida</taxon>
        <taxon>Tylenchina</taxon>
        <taxon>Panagrolaimomorpha</taxon>
        <taxon>Panagrolaimoidea</taxon>
        <taxon>Panagrolaimidae</taxon>
        <taxon>Panagrolaimus</taxon>
    </lineage>
</organism>
<proteinExistence type="predicted"/>
<name>A0AC35FHL8_9BILA</name>
<accession>A0AC35FHL8</accession>
<protein>
    <submittedName>
        <fullName evidence="2">Uncharacterized protein</fullName>
    </submittedName>
</protein>
<evidence type="ECO:0000313" key="2">
    <source>
        <dbReference type="WBParaSite" id="PS1159_v2.g16956.t1"/>
    </source>
</evidence>
<sequence length="167" mass="19414">MYRQQAGKPETKAIILDADDLIEFSYEYFFNHPDFDNPSINQESHYESTPTVVCPDLHEESSSNSPSSNENPVSTENVNNLESVNGVPETLPSQNVFKNETYSQFLSELYYSNKEFMDKEFEEITHNETFNFYGDNILQRFSIPKNIACLVLLKKQQLMEYDVKIKK</sequence>
<evidence type="ECO:0000313" key="1">
    <source>
        <dbReference type="Proteomes" id="UP000887580"/>
    </source>
</evidence>